<dbReference type="Gene3D" id="1.10.357.10">
    <property type="entry name" value="Tetracycline Repressor, domain 2"/>
    <property type="match status" value="1"/>
</dbReference>
<sequence>MTPPDKLSTSDLDAPGATKNTVKRRRYNSPLREQQMAKTRQNLIQAGVELVHEFPDWDWNNLTFRAVGKRAGVSERTAYRHFATERQLRDAVMEELVKDSGIRLEELELDNFSDVTARIFSIQSSFAVTPKTVEDPTLATMDQQRREALHQAVIRATPSWQQQDQETVAATLDILWNLPSFERLIAAWDFEPERASDTILWVIALIKEAVQKGNKPSEYCRE</sequence>
<dbReference type="InterPro" id="IPR001647">
    <property type="entry name" value="HTH_TetR"/>
</dbReference>
<dbReference type="Proteomes" id="UP000787472">
    <property type="component" value="Unassembled WGS sequence"/>
</dbReference>
<name>A0A9E5JUH1_9GAMM</name>
<gene>
    <name evidence="5" type="ORF">G8770_09120</name>
</gene>
<protein>
    <submittedName>
        <fullName evidence="5">TetR/AcrR family transcriptional regulator</fullName>
    </submittedName>
</protein>
<dbReference type="SUPFAM" id="SSF46689">
    <property type="entry name" value="Homeodomain-like"/>
    <property type="match status" value="1"/>
</dbReference>
<comment type="caution">
    <text evidence="5">The sequence shown here is derived from an EMBL/GenBank/DDBJ whole genome shotgun (WGS) entry which is preliminary data.</text>
</comment>
<reference evidence="5" key="1">
    <citation type="submission" date="2020-03" db="EMBL/GenBank/DDBJ databases">
        <authorList>
            <person name="Guo F."/>
        </authorList>
    </citation>
    <scope>NUCLEOTIDE SEQUENCE</scope>
    <source>
        <strain evidence="5">JCM 30134</strain>
    </source>
</reference>
<evidence type="ECO:0000313" key="5">
    <source>
        <dbReference type="EMBL" id="NHO65701.1"/>
    </source>
</evidence>
<dbReference type="Pfam" id="PF00440">
    <property type="entry name" value="TetR_N"/>
    <property type="match status" value="1"/>
</dbReference>
<evidence type="ECO:0000256" key="2">
    <source>
        <dbReference type="PROSITE-ProRule" id="PRU00335"/>
    </source>
</evidence>
<keyword evidence="1 2" id="KW-0238">DNA-binding</keyword>
<dbReference type="PROSITE" id="PS50977">
    <property type="entry name" value="HTH_TETR_2"/>
    <property type="match status" value="1"/>
</dbReference>
<proteinExistence type="predicted"/>
<feature type="domain" description="HTH tetR-type" evidence="4">
    <location>
        <begin position="37"/>
        <end position="100"/>
    </location>
</feature>
<evidence type="ECO:0000256" key="3">
    <source>
        <dbReference type="SAM" id="MobiDB-lite"/>
    </source>
</evidence>
<evidence type="ECO:0000259" key="4">
    <source>
        <dbReference type="PROSITE" id="PS50977"/>
    </source>
</evidence>
<accession>A0A9E5JUH1</accession>
<keyword evidence="6" id="KW-1185">Reference proteome</keyword>
<dbReference type="RefSeq" id="WP_167185127.1">
    <property type="nucleotide sequence ID" value="NZ_JAAONZ010000005.1"/>
</dbReference>
<organism evidence="5 6">
    <name type="scientific">Pseudomaricurvus hydrocarbonicus</name>
    <dbReference type="NCBI Taxonomy" id="1470433"/>
    <lineage>
        <taxon>Bacteria</taxon>
        <taxon>Pseudomonadati</taxon>
        <taxon>Pseudomonadota</taxon>
        <taxon>Gammaproteobacteria</taxon>
        <taxon>Cellvibrionales</taxon>
        <taxon>Cellvibrionaceae</taxon>
        <taxon>Pseudomaricurvus</taxon>
    </lineage>
</organism>
<feature type="DNA-binding region" description="H-T-H motif" evidence="2">
    <location>
        <begin position="63"/>
        <end position="82"/>
    </location>
</feature>
<dbReference type="AlphaFoldDB" id="A0A9E5JUH1"/>
<evidence type="ECO:0000313" key="6">
    <source>
        <dbReference type="Proteomes" id="UP000787472"/>
    </source>
</evidence>
<feature type="region of interest" description="Disordered" evidence="3">
    <location>
        <begin position="1"/>
        <end position="20"/>
    </location>
</feature>
<dbReference type="InterPro" id="IPR009057">
    <property type="entry name" value="Homeodomain-like_sf"/>
</dbReference>
<dbReference type="EMBL" id="JAAONZ010000005">
    <property type="protein sequence ID" value="NHO65701.1"/>
    <property type="molecule type" value="Genomic_DNA"/>
</dbReference>
<dbReference type="GO" id="GO:0003677">
    <property type="term" value="F:DNA binding"/>
    <property type="evidence" value="ECO:0007669"/>
    <property type="project" value="UniProtKB-UniRule"/>
</dbReference>
<evidence type="ECO:0000256" key="1">
    <source>
        <dbReference type="ARBA" id="ARBA00023125"/>
    </source>
</evidence>